<reference evidence="3 4" key="1">
    <citation type="journal article" date="2007" name="Nature">
        <title>Evolution of genes and genomes on the Drosophila phylogeny.</title>
        <authorList>
            <consortium name="Drosophila 12 Genomes Consortium"/>
            <person name="Clark A.G."/>
            <person name="Eisen M.B."/>
            <person name="Smith D.R."/>
            <person name="Bergman C.M."/>
            <person name="Oliver B."/>
            <person name="Markow T.A."/>
            <person name="Kaufman T.C."/>
            <person name="Kellis M."/>
            <person name="Gelbart W."/>
            <person name="Iyer V.N."/>
            <person name="Pollard D.A."/>
            <person name="Sackton T.B."/>
            <person name="Larracuente A.M."/>
            <person name="Singh N.D."/>
            <person name="Abad J.P."/>
            <person name="Abt D.N."/>
            <person name="Adryan B."/>
            <person name="Aguade M."/>
            <person name="Akashi H."/>
            <person name="Anderson W.W."/>
            <person name="Aquadro C.F."/>
            <person name="Ardell D.H."/>
            <person name="Arguello R."/>
            <person name="Artieri C.G."/>
            <person name="Barbash D.A."/>
            <person name="Barker D."/>
            <person name="Barsanti P."/>
            <person name="Batterham P."/>
            <person name="Batzoglou S."/>
            <person name="Begun D."/>
            <person name="Bhutkar A."/>
            <person name="Blanco E."/>
            <person name="Bosak S.A."/>
            <person name="Bradley R.K."/>
            <person name="Brand A.D."/>
            <person name="Brent M.R."/>
            <person name="Brooks A.N."/>
            <person name="Brown R.H."/>
            <person name="Butlin R.K."/>
            <person name="Caggese C."/>
            <person name="Calvi B.R."/>
            <person name="Bernardo de Carvalho A."/>
            <person name="Caspi A."/>
            <person name="Castrezana S."/>
            <person name="Celniker S.E."/>
            <person name="Chang J.L."/>
            <person name="Chapple C."/>
            <person name="Chatterji S."/>
            <person name="Chinwalla A."/>
            <person name="Civetta A."/>
            <person name="Clifton S.W."/>
            <person name="Comeron J.M."/>
            <person name="Costello J.C."/>
            <person name="Coyne J.A."/>
            <person name="Daub J."/>
            <person name="David R.G."/>
            <person name="Delcher A.L."/>
            <person name="Delehaunty K."/>
            <person name="Do C.B."/>
            <person name="Ebling H."/>
            <person name="Edwards K."/>
            <person name="Eickbush T."/>
            <person name="Evans J.D."/>
            <person name="Filipski A."/>
            <person name="Findeiss S."/>
            <person name="Freyhult E."/>
            <person name="Fulton L."/>
            <person name="Fulton R."/>
            <person name="Garcia A.C."/>
            <person name="Gardiner A."/>
            <person name="Garfield D.A."/>
            <person name="Garvin B.E."/>
            <person name="Gibson G."/>
            <person name="Gilbert D."/>
            <person name="Gnerre S."/>
            <person name="Godfrey J."/>
            <person name="Good R."/>
            <person name="Gotea V."/>
            <person name="Gravely B."/>
            <person name="Greenberg A.J."/>
            <person name="Griffiths-Jones S."/>
            <person name="Gross S."/>
            <person name="Guigo R."/>
            <person name="Gustafson E.A."/>
            <person name="Haerty W."/>
            <person name="Hahn M.W."/>
            <person name="Halligan D.L."/>
            <person name="Halpern A.L."/>
            <person name="Halter G.M."/>
            <person name="Han M.V."/>
            <person name="Heger A."/>
            <person name="Hillier L."/>
            <person name="Hinrichs A.S."/>
            <person name="Holmes I."/>
            <person name="Hoskins R.A."/>
            <person name="Hubisz M.J."/>
            <person name="Hultmark D."/>
            <person name="Huntley M.A."/>
            <person name="Jaffe D.B."/>
            <person name="Jagadeeshan S."/>
            <person name="Jeck W.R."/>
            <person name="Johnson J."/>
            <person name="Jones C.D."/>
            <person name="Jordan W.C."/>
            <person name="Karpen G.H."/>
            <person name="Kataoka E."/>
            <person name="Keightley P.D."/>
            <person name="Kheradpour P."/>
            <person name="Kirkness E.F."/>
            <person name="Koerich L.B."/>
            <person name="Kristiansen K."/>
            <person name="Kudrna D."/>
            <person name="Kulathinal R.J."/>
            <person name="Kumar S."/>
            <person name="Kwok R."/>
            <person name="Lander E."/>
            <person name="Langley C.H."/>
            <person name="Lapoint R."/>
            <person name="Lazzaro B.P."/>
            <person name="Lee S.J."/>
            <person name="Levesque L."/>
            <person name="Li R."/>
            <person name="Lin C.F."/>
            <person name="Lin M.F."/>
            <person name="Lindblad-Toh K."/>
            <person name="Llopart A."/>
            <person name="Long M."/>
            <person name="Low L."/>
            <person name="Lozovsky E."/>
            <person name="Lu J."/>
            <person name="Luo M."/>
            <person name="Machado C.A."/>
            <person name="Makalowski W."/>
            <person name="Marzo M."/>
            <person name="Matsuda M."/>
            <person name="Matzkin L."/>
            <person name="McAllister B."/>
            <person name="McBride C.S."/>
            <person name="McKernan B."/>
            <person name="McKernan K."/>
            <person name="Mendez-Lago M."/>
            <person name="Minx P."/>
            <person name="Mollenhauer M.U."/>
            <person name="Montooth K."/>
            <person name="Mount S.M."/>
            <person name="Mu X."/>
            <person name="Myers E."/>
            <person name="Negre B."/>
            <person name="Newfeld S."/>
            <person name="Nielsen R."/>
            <person name="Noor M.A."/>
            <person name="O'Grady P."/>
            <person name="Pachter L."/>
            <person name="Papaceit M."/>
            <person name="Parisi M.J."/>
            <person name="Parisi M."/>
            <person name="Parts L."/>
            <person name="Pedersen J.S."/>
            <person name="Pesole G."/>
            <person name="Phillippy A.M."/>
            <person name="Ponting C.P."/>
            <person name="Pop M."/>
            <person name="Porcelli D."/>
            <person name="Powell J.R."/>
            <person name="Prohaska S."/>
            <person name="Pruitt K."/>
            <person name="Puig M."/>
            <person name="Quesneville H."/>
            <person name="Ram K.R."/>
            <person name="Rand D."/>
            <person name="Rasmussen M.D."/>
            <person name="Reed L.K."/>
            <person name="Reenan R."/>
            <person name="Reily A."/>
            <person name="Remington K.A."/>
            <person name="Rieger T.T."/>
            <person name="Ritchie M.G."/>
            <person name="Robin C."/>
            <person name="Rogers Y.H."/>
            <person name="Rohde C."/>
            <person name="Rozas J."/>
            <person name="Rubenfield M.J."/>
            <person name="Ruiz A."/>
            <person name="Russo S."/>
            <person name="Salzberg S.L."/>
            <person name="Sanchez-Gracia A."/>
            <person name="Saranga D.J."/>
            <person name="Sato H."/>
            <person name="Schaeffer S.W."/>
            <person name="Schatz M.C."/>
            <person name="Schlenke T."/>
            <person name="Schwartz R."/>
            <person name="Segarra C."/>
            <person name="Singh R.S."/>
            <person name="Sirot L."/>
            <person name="Sirota M."/>
            <person name="Sisneros N.B."/>
            <person name="Smith C.D."/>
            <person name="Smith T.F."/>
            <person name="Spieth J."/>
            <person name="Stage D.E."/>
            <person name="Stark A."/>
            <person name="Stephan W."/>
            <person name="Strausberg R.L."/>
            <person name="Strempel S."/>
            <person name="Sturgill D."/>
            <person name="Sutton G."/>
            <person name="Sutton G.G."/>
            <person name="Tao W."/>
            <person name="Teichmann S."/>
            <person name="Tobari Y.N."/>
            <person name="Tomimura Y."/>
            <person name="Tsolas J.M."/>
            <person name="Valente V.L."/>
            <person name="Venter E."/>
            <person name="Venter J.C."/>
            <person name="Vicario S."/>
            <person name="Vieira F.G."/>
            <person name="Vilella A.J."/>
            <person name="Villasante A."/>
            <person name="Walenz B."/>
            <person name="Wang J."/>
            <person name="Wasserman M."/>
            <person name="Watts T."/>
            <person name="Wilson D."/>
            <person name="Wilson R.K."/>
            <person name="Wing R.A."/>
            <person name="Wolfner M.F."/>
            <person name="Wong A."/>
            <person name="Wong G.K."/>
            <person name="Wu C.I."/>
            <person name="Wu G."/>
            <person name="Yamamoto D."/>
            <person name="Yang H.P."/>
            <person name="Yang S.P."/>
            <person name="Yorke J.A."/>
            <person name="Yoshida K."/>
            <person name="Zdobnov E."/>
            <person name="Zhang P."/>
            <person name="Zhang Y."/>
            <person name="Zimin A.V."/>
            <person name="Baldwin J."/>
            <person name="Abdouelleil A."/>
            <person name="Abdulkadir J."/>
            <person name="Abebe A."/>
            <person name="Abera B."/>
            <person name="Abreu J."/>
            <person name="Acer S.C."/>
            <person name="Aftuck L."/>
            <person name="Alexander A."/>
            <person name="An P."/>
            <person name="Anderson E."/>
            <person name="Anderson S."/>
            <person name="Arachi H."/>
            <person name="Azer M."/>
            <person name="Bachantsang P."/>
            <person name="Barry A."/>
            <person name="Bayul T."/>
            <person name="Berlin A."/>
            <person name="Bessette D."/>
            <person name="Bloom T."/>
            <person name="Blye J."/>
            <person name="Boguslavskiy L."/>
            <person name="Bonnet C."/>
            <person name="Boukhgalter B."/>
            <person name="Bourzgui I."/>
            <person name="Brown A."/>
            <person name="Cahill P."/>
            <person name="Channer S."/>
            <person name="Cheshatsang Y."/>
            <person name="Chuda L."/>
            <person name="Citroen M."/>
            <person name="Collymore A."/>
            <person name="Cooke P."/>
            <person name="Costello M."/>
            <person name="D'Aco K."/>
            <person name="Daza R."/>
            <person name="De Haan G."/>
            <person name="DeGray S."/>
            <person name="DeMaso C."/>
            <person name="Dhargay N."/>
            <person name="Dooley K."/>
            <person name="Dooley E."/>
            <person name="Doricent M."/>
            <person name="Dorje P."/>
            <person name="Dorjee K."/>
            <person name="Dupes A."/>
            <person name="Elong R."/>
            <person name="Falk J."/>
            <person name="Farina A."/>
            <person name="Faro S."/>
            <person name="Ferguson D."/>
            <person name="Fisher S."/>
            <person name="Foley C.D."/>
            <person name="Franke A."/>
            <person name="Friedrich D."/>
            <person name="Gadbois L."/>
            <person name="Gearin G."/>
            <person name="Gearin C.R."/>
            <person name="Giannoukos G."/>
            <person name="Goode T."/>
            <person name="Graham J."/>
            <person name="Grandbois E."/>
            <person name="Grewal S."/>
            <person name="Gyaltsen K."/>
            <person name="Hafez N."/>
            <person name="Hagos B."/>
            <person name="Hall J."/>
            <person name="Henson C."/>
            <person name="Hollinger A."/>
            <person name="Honan T."/>
            <person name="Huard M.D."/>
            <person name="Hughes L."/>
            <person name="Hurhula B."/>
            <person name="Husby M.E."/>
            <person name="Kamat A."/>
            <person name="Kanga B."/>
            <person name="Kashin S."/>
            <person name="Khazanovich D."/>
            <person name="Kisner P."/>
            <person name="Lance K."/>
            <person name="Lara M."/>
            <person name="Lee W."/>
            <person name="Lennon N."/>
            <person name="Letendre F."/>
            <person name="LeVine R."/>
            <person name="Lipovsky A."/>
            <person name="Liu X."/>
            <person name="Liu J."/>
            <person name="Liu S."/>
            <person name="Lokyitsang T."/>
            <person name="Lokyitsang Y."/>
            <person name="Lubonja R."/>
            <person name="Lui A."/>
            <person name="MacDonald P."/>
            <person name="Magnisalis V."/>
            <person name="Maru K."/>
            <person name="Matthews C."/>
            <person name="McCusker W."/>
            <person name="McDonough S."/>
            <person name="Mehta T."/>
            <person name="Meldrim J."/>
            <person name="Meneus L."/>
            <person name="Mihai O."/>
            <person name="Mihalev A."/>
            <person name="Mihova T."/>
            <person name="Mittelman R."/>
            <person name="Mlenga V."/>
            <person name="Montmayeur A."/>
            <person name="Mulrain L."/>
            <person name="Navidi A."/>
            <person name="Naylor J."/>
            <person name="Negash T."/>
            <person name="Nguyen T."/>
            <person name="Nguyen N."/>
            <person name="Nicol R."/>
            <person name="Norbu C."/>
            <person name="Norbu N."/>
            <person name="Novod N."/>
            <person name="O'Neill B."/>
            <person name="Osman S."/>
            <person name="Markiewicz E."/>
            <person name="Oyono O.L."/>
            <person name="Patti C."/>
            <person name="Phunkhang P."/>
            <person name="Pierre F."/>
            <person name="Priest M."/>
            <person name="Raghuraman S."/>
            <person name="Rege F."/>
            <person name="Reyes R."/>
            <person name="Rise C."/>
            <person name="Rogov P."/>
            <person name="Ross K."/>
            <person name="Ryan E."/>
            <person name="Settipalli S."/>
            <person name="Shea T."/>
            <person name="Sherpa N."/>
            <person name="Shi L."/>
            <person name="Shih D."/>
            <person name="Sparrow T."/>
            <person name="Spaulding J."/>
            <person name="Stalker J."/>
            <person name="Stange-Thomann N."/>
            <person name="Stavropoulos S."/>
            <person name="Stone C."/>
            <person name="Strader C."/>
            <person name="Tesfaye S."/>
            <person name="Thomson T."/>
            <person name="Thoulutsang Y."/>
            <person name="Thoulutsang D."/>
            <person name="Topham K."/>
            <person name="Topping I."/>
            <person name="Tsamla T."/>
            <person name="Vassiliev H."/>
            <person name="Vo A."/>
            <person name="Wangchuk T."/>
            <person name="Wangdi T."/>
            <person name="Weiand M."/>
            <person name="Wilkinson J."/>
            <person name="Wilson A."/>
            <person name="Yadav S."/>
            <person name="Young G."/>
            <person name="Yu Q."/>
            <person name="Zembek L."/>
            <person name="Zhong D."/>
            <person name="Zimmer A."/>
            <person name="Zwirko Z."/>
            <person name="Jaffe D.B."/>
            <person name="Alvarez P."/>
            <person name="Brockman W."/>
            <person name="Butler J."/>
            <person name="Chin C."/>
            <person name="Gnerre S."/>
            <person name="Grabherr M."/>
            <person name="Kleber M."/>
            <person name="Mauceli E."/>
            <person name="MacCallum I."/>
        </authorList>
    </citation>
    <scope>NUCLEOTIDE SEQUENCE [LARGE SCALE GENOMIC DNA]</scope>
    <source>
        <strain evidence="3 4">TSC#14021-0224.01</strain>
    </source>
</reference>
<dbReference type="Gene3D" id="2.170.140.10">
    <property type="entry name" value="Chitin binding domain"/>
    <property type="match status" value="2"/>
</dbReference>
<dbReference type="SMART" id="SM00494">
    <property type="entry name" value="ChtBD2"/>
    <property type="match status" value="3"/>
</dbReference>
<dbReference type="EMBL" id="CH954178">
    <property type="protein sequence ID" value="EDV50288.1"/>
    <property type="molecule type" value="Genomic_DNA"/>
</dbReference>
<dbReference type="KEGG" id="der:6546527"/>
<dbReference type="PhylomeDB" id="B3NBG6"/>
<dbReference type="InterPro" id="IPR036508">
    <property type="entry name" value="Chitin-bd_dom_sf"/>
</dbReference>
<name>B3NBG6_DROER</name>
<gene>
    <name evidence="3" type="primary">Dere\GG14853</name>
    <name evidence="3" type="synonym">dere_GLEANR_14983</name>
    <name evidence="3" type="synonym">GG14853</name>
    <name evidence="3" type="ORF">Dere_GG14853</name>
</gene>
<evidence type="ECO:0000256" key="1">
    <source>
        <dbReference type="SAM" id="SignalP"/>
    </source>
</evidence>
<protein>
    <recommendedName>
        <fullName evidence="2">Chitin-binding type-2 domain-containing protein</fullName>
    </recommendedName>
</protein>
<keyword evidence="1" id="KW-0732">Signal</keyword>
<dbReference type="Proteomes" id="UP000008711">
    <property type="component" value="Unassembled WGS sequence"/>
</dbReference>
<dbReference type="OMA" id="FGDPADC"/>
<dbReference type="PROSITE" id="PS50940">
    <property type="entry name" value="CHIT_BIND_II"/>
    <property type="match status" value="1"/>
</dbReference>
<dbReference type="HOGENOM" id="CLU_1355943_0_0_1"/>
<dbReference type="InterPro" id="IPR002557">
    <property type="entry name" value="Chitin-bd_dom"/>
</dbReference>
<dbReference type="SUPFAM" id="SSF57625">
    <property type="entry name" value="Invertebrate chitin-binding proteins"/>
    <property type="match status" value="3"/>
</dbReference>
<feature type="domain" description="Chitin-binding type-2" evidence="2">
    <location>
        <begin position="166"/>
        <end position="212"/>
    </location>
</feature>
<evidence type="ECO:0000313" key="4">
    <source>
        <dbReference type="Proteomes" id="UP000008711"/>
    </source>
</evidence>
<keyword evidence="4" id="KW-1185">Reference proteome</keyword>
<reference evidence="3 4" key="2">
    <citation type="journal article" date="2008" name="Bioinformatics">
        <title>Assembly reconciliation.</title>
        <authorList>
            <person name="Zimin A.V."/>
            <person name="Smith D.R."/>
            <person name="Sutton G."/>
            <person name="Yorke J.A."/>
        </authorList>
    </citation>
    <scope>NUCLEOTIDE SEQUENCE [LARGE SCALE GENOMIC DNA]</scope>
    <source>
        <strain evidence="3 4">TSC#14021-0224.01</strain>
    </source>
</reference>
<sequence>MDYSILFSWLLIFLWFHMGNGLENGGYRELRLDAAAESCPDDFYFNETIKACVSTDITSCTNRQIGKCPMATDVDKFCLCVDNHLQIWQCPEGAYFDANLLVCRIGTVECQEQLLVSACPNSTANDVFCICINGKLHHEYCPTGYIFDSALAFCVMRNDGNLPSSSGKCQRLGLFADPADCSGYYHCRDKGSDIEYYRCSGGTIFNPISFACVAGAC</sequence>
<evidence type="ECO:0000259" key="2">
    <source>
        <dbReference type="PROSITE" id="PS50940"/>
    </source>
</evidence>
<dbReference type="GO" id="GO:0005576">
    <property type="term" value="C:extracellular region"/>
    <property type="evidence" value="ECO:0007669"/>
    <property type="project" value="InterPro"/>
</dbReference>
<evidence type="ECO:0000313" key="3">
    <source>
        <dbReference type="EMBL" id="EDV50288.1"/>
    </source>
</evidence>
<feature type="signal peptide" evidence="1">
    <location>
        <begin position="1"/>
        <end position="21"/>
    </location>
</feature>
<dbReference type="OrthoDB" id="6020543at2759"/>
<organism evidence="3 4">
    <name type="scientific">Drosophila erecta</name>
    <name type="common">Fruit fly</name>
    <dbReference type="NCBI Taxonomy" id="7220"/>
    <lineage>
        <taxon>Eukaryota</taxon>
        <taxon>Metazoa</taxon>
        <taxon>Ecdysozoa</taxon>
        <taxon>Arthropoda</taxon>
        <taxon>Hexapoda</taxon>
        <taxon>Insecta</taxon>
        <taxon>Pterygota</taxon>
        <taxon>Neoptera</taxon>
        <taxon>Endopterygota</taxon>
        <taxon>Diptera</taxon>
        <taxon>Brachycera</taxon>
        <taxon>Muscomorpha</taxon>
        <taxon>Ephydroidea</taxon>
        <taxon>Drosophilidae</taxon>
        <taxon>Drosophila</taxon>
        <taxon>Sophophora</taxon>
    </lineage>
</organism>
<dbReference type="AlphaFoldDB" id="B3NBG6"/>
<proteinExistence type="predicted"/>
<dbReference type="GO" id="GO:0008061">
    <property type="term" value="F:chitin binding"/>
    <property type="evidence" value="ECO:0007669"/>
    <property type="project" value="InterPro"/>
</dbReference>
<feature type="chain" id="PRO_5002794519" description="Chitin-binding type-2 domain-containing protein" evidence="1">
    <location>
        <begin position="22"/>
        <end position="217"/>
    </location>
</feature>
<dbReference type="Pfam" id="PF01607">
    <property type="entry name" value="CBM_14"/>
    <property type="match status" value="3"/>
</dbReference>
<accession>B3NBG6</accession>